<reference evidence="6 7" key="1">
    <citation type="submission" date="2021-03" db="EMBL/GenBank/DDBJ databases">
        <title>Genomic Encyclopedia of Type Strains, Phase IV (KMG-IV): sequencing the most valuable type-strain genomes for metagenomic binning, comparative biology and taxonomic classification.</title>
        <authorList>
            <person name="Goeker M."/>
        </authorList>
    </citation>
    <scope>NUCLEOTIDE SEQUENCE [LARGE SCALE GENOMIC DNA]</scope>
    <source>
        <strain evidence="6 7">DSM 28650</strain>
    </source>
</reference>
<keyword evidence="6" id="KW-0969">Cilium</keyword>
<protein>
    <recommendedName>
        <fullName evidence="5">Flagellar protein</fullName>
    </recommendedName>
</protein>
<proteinExistence type="inferred from homology"/>
<comment type="similarity">
    <text evidence="5">Belongs to the FliO/MopB family.</text>
</comment>
<feature type="transmembrane region" description="Helical" evidence="5">
    <location>
        <begin position="6"/>
        <end position="26"/>
    </location>
</feature>
<evidence type="ECO:0000256" key="1">
    <source>
        <dbReference type="ARBA" id="ARBA00022475"/>
    </source>
</evidence>
<dbReference type="Proteomes" id="UP001519308">
    <property type="component" value="Unassembled WGS sequence"/>
</dbReference>
<keyword evidence="2 5" id="KW-0812">Transmembrane</keyword>
<evidence type="ECO:0000313" key="7">
    <source>
        <dbReference type="Proteomes" id="UP001519308"/>
    </source>
</evidence>
<comment type="caution">
    <text evidence="6">The sequence shown here is derived from an EMBL/GenBank/DDBJ whole genome shotgun (WGS) entry which is preliminary data.</text>
</comment>
<keyword evidence="7" id="KW-1185">Reference proteome</keyword>
<dbReference type="Pfam" id="PF04347">
    <property type="entry name" value="FliO"/>
    <property type="match status" value="1"/>
</dbReference>
<keyword evidence="4 5" id="KW-0472">Membrane</keyword>
<keyword evidence="6" id="KW-0282">Flagellum</keyword>
<evidence type="ECO:0000313" key="6">
    <source>
        <dbReference type="EMBL" id="MBP2021794.1"/>
    </source>
</evidence>
<sequence length="134" mass="15167">MDGNIWTTLLKILVFFPFTIALILILGKVGSKFNLGTSGKFMKILERLPLSKENSLLIVKVGDKAYLISSSNGKIEILKEMEPEEIEKIREINALNMQQFNNGIEGIKMDSFKLSKLISKFNLKKSDDDQITKD</sequence>
<evidence type="ECO:0000256" key="3">
    <source>
        <dbReference type="ARBA" id="ARBA00022989"/>
    </source>
</evidence>
<dbReference type="NCBIfam" id="TIGR03500">
    <property type="entry name" value="FliO_TIGR"/>
    <property type="match status" value="1"/>
</dbReference>
<keyword evidence="5" id="KW-0975">Bacterial flagellum</keyword>
<keyword evidence="1 5" id="KW-1003">Cell membrane</keyword>
<evidence type="ECO:0000256" key="2">
    <source>
        <dbReference type="ARBA" id="ARBA00022692"/>
    </source>
</evidence>
<dbReference type="EMBL" id="JAGGLL010000010">
    <property type="protein sequence ID" value="MBP2021794.1"/>
    <property type="molecule type" value="Genomic_DNA"/>
</dbReference>
<name>A0ABS4K1Z3_9CLOT</name>
<accession>A0ABS4K1Z3</accession>
<dbReference type="RefSeq" id="WP_021283749.1">
    <property type="nucleotide sequence ID" value="NZ_JAGGLL010000010.1"/>
</dbReference>
<dbReference type="InterPro" id="IPR022781">
    <property type="entry name" value="Flagellar_biosynth_FliO"/>
</dbReference>
<evidence type="ECO:0000256" key="4">
    <source>
        <dbReference type="ARBA" id="ARBA00023136"/>
    </source>
</evidence>
<gene>
    <name evidence="6" type="ORF">J2Z44_001590</name>
</gene>
<organism evidence="6 7">
    <name type="scientific">Clostridium punense</name>
    <dbReference type="NCBI Taxonomy" id="1054297"/>
    <lineage>
        <taxon>Bacteria</taxon>
        <taxon>Bacillati</taxon>
        <taxon>Bacillota</taxon>
        <taxon>Clostridia</taxon>
        <taxon>Eubacteriales</taxon>
        <taxon>Clostridiaceae</taxon>
        <taxon>Clostridium</taxon>
    </lineage>
</organism>
<keyword evidence="6" id="KW-0966">Cell projection</keyword>
<evidence type="ECO:0000256" key="5">
    <source>
        <dbReference type="RuleBase" id="RU362064"/>
    </source>
</evidence>
<keyword evidence="3 5" id="KW-1133">Transmembrane helix</keyword>
<comment type="subcellular location">
    <subcellularLocation>
        <location evidence="5">Cell membrane</location>
    </subcellularLocation>
    <subcellularLocation>
        <location evidence="5">Bacterial flagellum basal body</location>
    </subcellularLocation>
</comment>